<organism evidence="7 8">
    <name type="scientific">Flavobacterium akiainvivens</name>
    <dbReference type="NCBI Taxonomy" id="1202724"/>
    <lineage>
        <taxon>Bacteria</taxon>
        <taxon>Pseudomonadati</taxon>
        <taxon>Bacteroidota</taxon>
        <taxon>Flavobacteriia</taxon>
        <taxon>Flavobacteriales</taxon>
        <taxon>Flavobacteriaceae</taxon>
        <taxon>Flavobacterium</taxon>
    </lineage>
</organism>
<dbReference type="CDD" id="cd02966">
    <property type="entry name" value="TlpA_like_family"/>
    <property type="match status" value="1"/>
</dbReference>
<keyword evidence="4" id="KW-0676">Redox-active center</keyword>
<protein>
    <submittedName>
        <fullName evidence="7">Thioredoxin</fullName>
    </submittedName>
</protein>
<sequence>MKKLLLLLLASAGAWAQGTAKFTAEIKNPNSDELTINSEGIKNSIKATAPGKFSGSVDVKEAGFYELNDGAEYAVLYLKDGFDLKMTLDAKEFDETITFTGKGAKENNLLAQRMMSNEALQTYFDNIKTADEATAKIDESYKKLVAAANDPEVDPGFKDIIVKQLEVDKQQLAAVAQTTVAANQMKGKPSPKFNLENHKGGTTSLDSFKGKYVYIDVWATWCGPCRREIPFLKQIEEKYHGKNIEFVSISIDEKKDHEKWKKFVETQQLGGVQLFAENAWQSAFTQAYGIDSIPRFILIDPTGNVVDSNAKRPSDPALQEQLDKLVK</sequence>
<dbReference type="PATRIC" id="fig|1202724.3.peg.3307"/>
<evidence type="ECO:0000313" key="8">
    <source>
        <dbReference type="Proteomes" id="UP000037755"/>
    </source>
</evidence>
<dbReference type="InterPro" id="IPR013740">
    <property type="entry name" value="Redoxin"/>
</dbReference>
<dbReference type="InterPro" id="IPR013766">
    <property type="entry name" value="Thioredoxin_domain"/>
</dbReference>
<dbReference type="RefSeq" id="WP_054409018.1">
    <property type="nucleotide sequence ID" value="NZ_FOYA01000005.1"/>
</dbReference>
<evidence type="ECO:0000256" key="5">
    <source>
        <dbReference type="SAM" id="SignalP"/>
    </source>
</evidence>
<keyword evidence="8" id="KW-1185">Reference proteome</keyword>
<dbReference type="OrthoDB" id="743079at2"/>
<dbReference type="EMBL" id="LIYD01000005">
    <property type="protein sequence ID" value="KOS07361.1"/>
    <property type="molecule type" value="Genomic_DNA"/>
</dbReference>
<keyword evidence="5" id="KW-0732">Signal</keyword>
<feature type="domain" description="Thioredoxin" evidence="6">
    <location>
        <begin position="184"/>
        <end position="327"/>
    </location>
</feature>
<keyword evidence="3" id="KW-1015">Disulfide bond</keyword>
<evidence type="ECO:0000256" key="2">
    <source>
        <dbReference type="ARBA" id="ARBA00022748"/>
    </source>
</evidence>
<feature type="signal peptide" evidence="5">
    <location>
        <begin position="1"/>
        <end position="16"/>
    </location>
</feature>
<keyword evidence="2" id="KW-0201">Cytochrome c-type biogenesis</keyword>
<dbReference type="PANTHER" id="PTHR42852:SF6">
    <property type="entry name" value="THIOL:DISULFIDE INTERCHANGE PROTEIN DSBE"/>
    <property type="match status" value="1"/>
</dbReference>
<accession>A0A0M8MJA3</accession>
<dbReference type="GO" id="GO:0016491">
    <property type="term" value="F:oxidoreductase activity"/>
    <property type="evidence" value="ECO:0007669"/>
    <property type="project" value="InterPro"/>
</dbReference>
<dbReference type="AlphaFoldDB" id="A0A0M8MJA3"/>
<evidence type="ECO:0000256" key="1">
    <source>
        <dbReference type="ARBA" id="ARBA00004196"/>
    </source>
</evidence>
<gene>
    <name evidence="7" type="ORF">AM493_15925</name>
</gene>
<feature type="chain" id="PRO_5005818725" evidence="5">
    <location>
        <begin position="17"/>
        <end position="327"/>
    </location>
</feature>
<dbReference type="Gene3D" id="3.40.30.10">
    <property type="entry name" value="Glutaredoxin"/>
    <property type="match status" value="1"/>
</dbReference>
<reference evidence="7 8" key="1">
    <citation type="submission" date="2015-08" db="EMBL/GenBank/DDBJ databases">
        <title>Whole genome sequence of Flavobacterium akiainvivens IK-1T, from decaying Wikstroemia oahuensis, an endemic Hawaiian shrub.</title>
        <authorList>
            <person name="Wan X."/>
            <person name="Hou S."/>
            <person name="Saito J."/>
            <person name="Donachie S."/>
        </authorList>
    </citation>
    <scope>NUCLEOTIDE SEQUENCE [LARGE SCALE GENOMIC DNA]</scope>
    <source>
        <strain evidence="7 8">IK-1</strain>
    </source>
</reference>
<dbReference type="InterPro" id="IPR050553">
    <property type="entry name" value="Thioredoxin_ResA/DsbE_sf"/>
</dbReference>
<name>A0A0M8MJA3_9FLAO</name>
<dbReference type="Proteomes" id="UP000037755">
    <property type="component" value="Unassembled WGS sequence"/>
</dbReference>
<evidence type="ECO:0000313" key="7">
    <source>
        <dbReference type="EMBL" id="KOS07361.1"/>
    </source>
</evidence>
<evidence type="ECO:0000259" key="6">
    <source>
        <dbReference type="PROSITE" id="PS51352"/>
    </source>
</evidence>
<dbReference type="SUPFAM" id="SSF52833">
    <property type="entry name" value="Thioredoxin-like"/>
    <property type="match status" value="1"/>
</dbReference>
<dbReference type="PANTHER" id="PTHR42852">
    <property type="entry name" value="THIOL:DISULFIDE INTERCHANGE PROTEIN DSBE"/>
    <property type="match status" value="1"/>
</dbReference>
<comment type="subcellular location">
    <subcellularLocation>
        <location evidence="1">Cell envelope</location>
    </subcellularLocation>
</comment>
<dbReference type="GO" id="GO:0017004">
    <property type="term" value="P:cytochrome complex assembly"/>
    <property type="evidence" value="ECO:0007669"/>
    <property type="project" value="UniProtKB-KW"/>
</dbReference>
<dbReference type="Pfam" id="PF08534">
    <property type="entry name" value="Redoxin"/>
    <property type="match status" value="1"/>
</dbReference>
<evidence type="ECO:0000256" key="3">
    <source>
        <dbReference type="ARBA" id="ARBA00023157"/>
    </source>
</evidence>
<evidence type="ECO:0000256" key="4">
    <source>
        <dbReference type="ARBA" id="ARBA00023284"/>
    </source>
</evidence>
<proteinExistence type="predicted"/>
<dbReference type="PROSITE" id="PS51352">
    <property type="entry name" value="THIOREDOXIN_2"/>
    <property type="match status" value="1"/>
</dbReference>
<comment type="caution">
    <text evidence="7">The sequence shown here is derived from an EMBL/GenBank/DDBJ whole genome shotgun (WGS) entry which is preliminary data.</text>
</comment>
<dbReference type="InterPro" id="IPR036249">
    <property type="entry name" value="Thioredoxin-like_sf"/>
</dbReference>
<dbReference type="STRING" id="1202724.AM493_15925"/>
<dbReference type="GO" id="GO:0030313">
    <property type="term" value="C:cell envelope"/>
    <property type="evidence" value="ECO:0007669"/>
    <property type="project" value="UniProtKB-SubCell"/>
</dbReference>